<sequence length="593" mass="66396">MNSVRRSWCSFSRLVARASVMRMSSLAENDVCGTRENESCQTRDGDPSVIQEGKAEILIPESKNVFYNPVQEFNRDLSIAALTVLAKEHFQKLEEKKIEEVSNKTEMSNEIGGEVHKDGIVIIEALSATGLRSIRYAKEISGVKQVIANDISETAVKSIKENVTFNEVDSLVTVSHDDAVMLMYAHRHPSKRVHAVDLDPYGCPTQFLDAAVQCVTDGGLLLVTCTDMAVLAGNAPETCHAKYGAISLRTKACHEMGLRIILQCIETHANRYGRYIVPMLSVSADFYIRVFVKIYSGAAMCKRSTSKLSLVFQCVGCETHVFHPLGVAHKFGEKVNQYKFSLPHAPVNGVCEHCGQKFHIGGPIWNGPLHDESFVSELISITDPERFRTARRMEGVLTVIQEELPDVPLYYSVDKLFSTIRCEIMSMMLFRSALLNAGYRVSLSHASKYSIKTDAPANVVWDVVRTWQLSHPVKTERLSNAGSAILAKSPTTVVSLEKHPDANPNSRQMGLVRFQENPRPFWGPGTRAKTNFQDQKMEKSIRNQGKHSKKQRKRSRSHSKSPEIRKKNMTENISNSSDNNNLSEKDTEMKEDK</sequence>
<organism evidence="12 13">
    <name type="scientific">Gryllus longicercus</name>
    <dbReference type="NCBI Taxonomy" id="2509291"/>
    <lineage>
        <taxon>Eukaryota</taxon>
        <taxon>Metazoa</taxon>
        <taxon>Ecdysozoa</taxon>
        <taxon>Arthropoda</taxon>
        <taxon>Hexapoda</taxon>
        <taxon>Insecta</taxon>
        <taxon>Pterygota</taxon>
        <taxon>Neoptera</taxon>
        <taxon>Polyneoptera</taxon>
        <taxon>Orthoptera</taxon>
        <taxon>Ensifera</taxon>
        <taxon>Gryllidea</taxon>
        <taxon>Grylloidea</taxon>
        <taxon>Gryllidae</taxon>
        <taxon>Gryllinae</taxon>
        <taxon>Gryllus</taxon>
    </lineage>
</organism>
<dbReference type="Proteomes" id="UP001378592">
    <property type="component" value="Unassembled WGS sequence"/>
</dbReference>
<dbReference type="PANTHER" id="PTHR10631:SF3">
    <property type="entry name" value="TRNA (GUANINE(26)-N(2))-DIMETHYLTRANSFERASE"/>
    <property type="match status" value="1"/>
</dbReference>
<comment type="similarity">
    <text evidence="10">Belongs to the class I-like SAM-binding methyltransferase superfamily. Trm1 family.</text>
</comment>
<keyword evidence="4 10" id="KW-0949">S-adenosyl-L-methionine</keyword>
<dbReference type="NCBIfam" id="TIGR00308">
    <property type="entry name" value="TRM1"/>
    <property type="match status" value="1"/>
</dbReference>
<keyword evidence="5 10" id="KW-0819">tRNA processing</keyword>
<evidence type="ECO:0000256" key="4">
    <source>
        <dbReference type="ARBA" id="ARBA00022691"/>
    </source>
</evidence>
<dbReference type="GO" id="GO:0005634">
    <property type="term" value="C:nucleus"/>
    <property type="evidence" value="ECO:0007669"/>
    <property type="project" value="TreeGrafter"/>
</dbReference>
<evidence type="ECO:0000256" key="6">
    <source>
        <dbReference type="ARBA" id="ARBA00022884"/>
    </source>
</evidence>
<evidence type="ECO:0000256" key="11">
    <source>
        <dbReference type="SAM" id="MobiDB-lite"/>
    </source>
</evidence>
<accession>A0AAN9VUT3</accession>
<evidence type="ECO:0000256" key="1">
    <source>
        <dbReference type="ARBA" id="ARBA00022555"/>
    </source>
</evidence>
<dbReference type="GO" id="GO:0160104">
    <property type="term" value="F:tRNA (guanine(26)-N2)-dimethyltransferase activity"/>
    <property type="evidence" value="ECO:0007669"/>
    <property type="project" value="UniProtKB-UniRule"/>
</dbReference>
<keyword evidence="1 10" id="KW-0820">tRNA-binding</keyword>
<dbReference type="FunFam" id="3.30.56.70:FF:000001">
    <property type="entry name" value="tRNA (guanine(26)-N(2))-dimethyltransferase"/>
    <property type="match status" value="1"/>
</dbReference>
<dbReference type="FunFam" id="3.40.50.150:FF:000051">
    <property type="entry name" value="tRNA (guanine(26)-N(2))-dimethyltransferase"/>
    <property type="match status" value="1"/>
</dbReference>
<evidence type="ECO:0000256" key="3">
    <source>
        <dbReference type="ARBA" id="ARBA00022679"/>
    </source>
</evidence>
<evidence type="ECO:0000256" key="9">
    <source>
        <dbReference type="ARBA" id="ARBA00074266"/>
    </source>
</evidence>
<feature type="compositionally biased region" description="Basic and acidic residues" evidence="11">
    <location>
        <begin position="560"/>
        <end position="569"/>
    </location>
</feature>
<keyword evidence="3 10" id="KW-0808">Transferase</keyword>
<dbReference type="InterPro" id="IPR042296">
    <property type="entry name" value="tRNA_met_Trm1_C"/>
</dbReference>
<dbReference type="GO" id="GO:0002940">
    <property type="term" value="P:tRNA N2-guanine methylation"/>
    <property type="evidence" value="ECO:0007669"/>
    <property type="project" value="TreeGrafter"/>
</dbReference>
<dbReference type="InterPro" id="IPR029063">
    <property type="entry name" value="SAM-dependent_MTases_sf"/>
</dbReference>
<comment type="catalytic activity">
    <reaction evidence="8 10">
        <text>guanosine(26) in tRNA + 2 S-adenosyl-L-methionine = N(2)-dimethylguanosine(26) in tRNA + 2 S-adenosyl-L-homocysteine + 2 H(+)</text>
        <dbReference type="Rhea" id="RHEA:43140"/>
        <dbReference type="Rhea" id="RHEA-COMP:10359"/>
        <dbReference type="Rhea" id="RHEA-COMP:10360"/>
        <dbReference type="ChEBI" id="CHEBI:15378"/>
        <dbReference type="ChEBI" id="CHEBI:57856"/>
        <dbReference type="ChEBI" id="CHEBI:59789"/>
        <dbReference type="ChEBI" id="CHEBI:74269"/>
        <dbReference type="ChEBI" id="CHEBI:74513"/>
        <dbReference type="EC" id="2.1.1.216"/>
    </reaction>
</comment>
<comment type="caution">
    <text evidence="12">The sequence shown here is derived from an EMBL/GenBank/DDBJ whole genome shotgun (WGS) entry which is preliminary data.</text>
</comment>
<proteinExistence type="inferred from homology"/>
<evidence type="ECO:0000256" key="2">
    <source>
        <dbReference type="ARBA" id="ARBA00022603"/>
    </source>
</evidence>
<reference evidence="12 13" key="1">
    <citation type="submission" date="2024-03" db="EMBL/GenBank/DDBJ databases">
        <title>The genome assembly and annotation of the cricket Gryllus longicercus Weissman &amp; Gray.</title>
        <authorList>
            <person name="Szrajer S."/>
            <person name="Gray D."/>
            <person name="Ylla G."/>
        </authorList>
    </citation>
    <scope>NUCLEOTIDE SEQUENCE [LARGE SCALE GENOMIC DNA]</scope>
    <source>
        <strain evidence="12">DAG 2021-001</strain>
        <tissue evidence="12">Whole body minus gut</tissue>
    </source>
</reference>
<name>A0AAN9VUT3_9ORTH</name>
<evidence type="ECO:0000313" key="12">
    <source>
        <dbReference type="EMBL" id="KAK7870638.1"/>
    </source>
</evidence>
<feature type="compositionally biased region" description="Basic and acidic residues" evidence="11">
    <location>
        <begin position="583"/>
        <end position="593"/>
    </location>
</feature>
<feature type="compositionally biased region" description="Low complexity" evidence="11">
    <location>
        <begin position="572"/>
        <end position="582"/>
    </location>
</feature>
<protein>
    <recommendedName>
        <fullName evidence="9 10">tRNA (guanine(26)-N(2))-dimethyltransferase</fullName>
        <ecNumber evidence="7 10">2.1.1.216</ecNumber>
    </recommendedName>
</protein>
<dbReference type="Pfam" id="PF02005">
    <property type="entry name" value="TRM"/>
    <property type="match status" value="1"/>
</dbReference>
<dbReference type="CDD" id="cd02440">
    <property type="entry name" value="AdoMet_MTases"/>
    <property type="match status" value="1"/>
</dbReference>
<dbReference type="Gene3D" id="3.30.56.70">
    <property type="entry name" value="N2,N2-dimethylguanosine tRNA methyltransferase, C-terminal domain"/>
    <property type="match status" value="1"/>
</dbReference>
<dbReference type="EC" id="2.1.1.216" evidence="7 10"/>
<dbReference type="Gene3D" id="3.40.50.150">
    <property type="entry name" value="Vaccinia Virus protein VP39"/>
    <property type="match status" value="1"/>
</dbReference>
<keyword evidence="2 10" id="KW-0489">Methyltransferase</keyword>
<keyword evidence="6 10" id="KW-0694">RNA-binding</keyword>
<dbReference type="GO" id="GO:0000049">
    <property type="term" value="F:tRNA binding"/>
    <property type="evidence" value="ECO:0007669"/>
    <property type="project" value="UniProtKB-UniRule"/>
</dbReference>
<dbReference type="EMBL" id="JAZDUA010000055">
    <property type="protein sequence ID" value="KAK7870638.1"/>
    <property type="molecule type" value="Genomic_DNA"/>
</dbReference>
<dbReference type="SUPFAM" id="SSF53335">
    <property type="entry name" value="S-adenosyl-L-methionine-dependent methyltransferases"/>
    <property type="match status" value="1"/>
</dbReference>
<evidence type="ECO:0000256" key="5">
    <source>
        <dbReference type="ARBA" id="ARBA00022694"/>
    </source>
</evidence>
<keyword evidence="13" id="KW-1185">Reference proteome</keyword>
<evidence type="ECO:0000313" key="13">
    <source>
        <dbReference type="Proteomes" id="UP001378592"/>
    </source>
</evidence>
<gene>
    <name evidence="12" type="ORF">R5R35_009133</name>
</gene>
<feature type="compositionally biased region" description="Basic residues" evidence="11">
    <location>
        <begin position="544"/>
        <end position="559"/>
    </location>
</feature>
<dbReference type="PANTHER" id="PTHR10631">
    <property type="entry name" value="N 2 ,N 2 -DIMETHYLGUANOSINE TRNA METHYLTRANSFERASE"/>
    <property type="match status" value="1"/>
</dbReference>
<feature type="region of interest" description="Disordered" evidence="11">
    <location>
        <begin position="516"/>
        <end position="593"/>
    </location>
</feature>
<evidence type="ECO:0000256" key="7">
    <source>
        <dbReference type="ARBA" id="ARBA00039099"/>
    </source>
</evidence>
<dbReference type="InterPro" id="IPR002905">
    <property type="entry name" value="Trm1"/>
</dbReference>
<dbReference type="PROSITE" id="PS51626">
    <property type="entry name" value="SAM_MT_TRM1"/>
    <property type="match status" value="1"/>
</dbReference>
<dbReference type="AlphaFoldDB" id="A0AAN9VUT3"/>
<evidence type="ECO:0000256" key="8">
    <source>
        <dbReference type="ARBA" id="ARBA00051897"/>
    </source>
</evidence>
<evidence type="ECO:0000256" key="10">
    <source>
        <dbReference type="PROSITE-ProRule" id="PRU00958"/>
    </source>
</evidence>